<keyword evidence="2" id="KW-1185">Reference proteome</keyword>
<reference evidence="1" key="1">
    <citation type="submission" date="2023-04" db="EMBL/GenBank/DDBJ databases">
        <title>A chromosome-level genome assembly of the parasitoid wasp Eretmocerus hayati.</title>
        <authorList>
            <person name="Zhong Y."/>
            <person name="Liu S."/>
            <person name="Liu Y."/>
        </authorList>
    </citation>
    <scope>NUCLEOTIDE SEQUENCE</scope>
    <source>
        <strain evidence="1">ZJU_SS_LIU_2023</strain>
    </source>
</reference>
<proteinExistence type="predicted"/>
<dbReference type="EMBL" id="CM056742">
    <property type="protein sequence ID" value="KAJ8676434.1"/>
    <property type="molecule type" value="Genomic_DNA"/>
</dbReference>
<evidence type="ECO:0000313" key="1">
    <source>
        <dbReference type="EMBL" id="KAJ8676434.1"/>
    </source>
</evidence>
<sequence>MQLAQVVVLIGLVTACLAFTPNRTEFGGVPRLNVAGEPAKRSADIARREVAKKGPFNVILLLIDGLGQSDIKRSLVNAESFPVQSSLKVCTSSSSCECESALKANLGGLLSWAQDVKEMSTSALSESTAYTGWEAKKDSENRVSDVLTRLRETMFRTLLKSLGSQSSEPARRSFQRKSDFHELAARTLEDLDTLPNARGFLLVASTGAAELDDALGLVRHFVPSQNSLVIVTGSCPRDNSGLVPVFARGPGSERLASVQHLAELPVVVRNIINELAPQPQQLGGRLGLAAFEPLATASVDLPKTRIARDDEAATPHPNGAQDIHSRMAIVLATCMTLLTTCVSKF</sequence>
<dbReference type="Proteomes" id="UP001239111">
    <property type="component" value="Chromosome 2"/>
</dbReference>
<evidence type="ECO:0000313" key="2">
    <source>
        <dbReference type="Proteomes" id="UP001239111"/>
    </source>
</evidence>
<gene>
    <name evidence="1" type="ORF">QAD02_012221</name>
</gene>
<accession>A0ACC2NYU8</accession>
<comment type="caution">
    <text evidence="1">The sequence shown here is derived from an EMBL/GenBank/DDBJ whole genome shotgun (WGS) entry which is preliminary data.</text>
</comment>
<protein>
    <submittedName>
        <fullName evidence="1">Uncharacterized protein</fullName>
    </submittedName>
</protein>
<organism evidence="1 2">
    <name type="scientific">Eretmocerus hayati</name>
    <dbReference type="NCBI Taxonomy" id="131215"/>
    <lineage>
        <taxon>Eukaryota</taxon>
        <taxon>Metazoa</taxon>
        <taxon>Ecdysozoa</taxon>
        <taxon>Arthropoda</taxon>
        <taxon>Hexapoda</taxon>
        <taxon>Insecta</taxon>
        <taxon>Pterygota</taxon>
        <taxon>Neoptera</taxon>
        <taxon>Endopterygota</taxon>
        <taxon>Hymenoptera</taxon>
        <taxon>Apocrita</taxon>
        <taxon>Proctotrupomorpha</taxon>
        <taxon>Chalcidoidea</taxon>
        <taxon>Aphelinidae</taxon>
        <taxon>Aphelininae</taxon>
        <taxon>Eretmocerus</taxon>
    </lineage>
</organism>
<name>A0ACC2NYU8_9HYME</name>